<dbReference type="EMBL" id="JAVDWO010000001">
    <property type="protein sequence ID" value="MDR7191487.1"/>
    <property type="molecule type" value="Genomic_DNA"/>
</dbReference>
<evidence type="ECO:0000256" key="1">
    <source>
        <dbReference type="ARBA" id="ARBA00004561"/>
    </source>
</evidence>
<keyword evidence="4" id="KW-0479">Metal-binding</keyword>
<feature type="chain" id="PRO_5046745950" evidence="8">
    <location>
        <begin position="40"/>
        <end position="1183"/>
    </location>
</feature>
<dbReference type="Gene3D" id="2.60.120.380">
    <property type="match status" value="1"/>
</dbReference>
<evidence type="ECO:0000259" key="10">
    <source>
        <dbReference type="Pfam" id="PF05567"/>
    </source>
</evidence>
<feature type="domain" description="Peptidase C-terminal archaeal/bacterial" evidence="9">
    <location>
        <begin position="218"/>
        <end position="288"/>
    </location>
</feature>
<evidence type="ECO:0000313" key="12">
    <source>
        <dbReference type="Proteomes" id="UP001256588"/>
    </source>
</evidence>
<dbReference type="InterPro" id="IPR015943">
    <property type="entry name" value="WD40/YVTN_repeat-like_dom_sf"/>
</dbReference>
<feature type="domain" description="PilY1 beta-propeller" evidence="10">
    <location>
        <begin position="744"/>
        <end position="1014"/>
    </location>
</feature>
<keyword evidence="3" id="KW-1029">Fimbrium biogenesis</keyword>
<protein>
    <submittedName>
        <fullName evidence="11">Type IV pilus assembly protein PilY1</fullName>
    </submittedName>
</protein>
<evidence type="ECO:0000259" key="9">
    <source>
        <dbReference type="Pfam" id="PF04151"/>
    </source>
</evidence>
<reference evidence="11 12" key="1">
    <citation type="submission" date="2023-07" db="EMBL/GenBank/DDBJ databases">
        <title>Sorghum-associated microbial communities from plants grown in Nebraska, USA.</title>
        <authorList>
            <person name="Schachtman D."/>
        </authorList>
    </citation>
    <scope>NUCLEOTIDE SEQUENCE [LARGE SCALE GENOMIC DNA]</scope>
    <source>
        <strain evidence="11 12">4099</strain>
    </source>
</reference>
<dbReference type="Pfam" id="PF05567">
    <property type="entry name" value="T4P_PilY1"/>
    <property type="match status" value="1"/>
</dbReference>
<dbReference type="InterPro" id="IPR011047">
    <property type="entry name" value="Quinoprotein_ADH-like_sf"/>
</dbReference>
<evidence type="ECO:0000256" key="2">
    <source>
        <dbReference type="ARBA" id="ARBA00008387"/>
    </source>
</evidence>
<dbReference type="InterPro" id="IPR018391">
    <property type="entry name" value="PQQ_b-propeller_rpt"/>
</dbReference>
<dbReference type="InterPro" id="IPR008707">
    <property type="entry name" value="B-propeller_PilY1"/>
</dbReference>
<keyword evidence="5" id="KW-0106">Calcium</keyword>
<feature type="region of interest" description="Disordered" evidence="7">
    <location>
        <begin position="455"/>
        <end position="477"/>
    </location>
</feature>
<evidence type="ECO:0000256" key="4">
    <source>
        <dbReference type="ARBA" id="ARBA00022723"/>
    </source>
</evidence>
<proteinExistence type="inferred from homology"/>
<name>A0ABU1XRU9_9GAMM</name>
<evidence type="ECO:0000256" key="6">
    <source>
        <dbReference type="ARBA" id="ARBA00023263"/>
    </source>
</evidence>
<dbReference type="Gene3D" id="3.40.50.410">
    <property type="entry name" value="von Willebrand factor, type A domain"/>
    <property type="match status" value="1"/>
</dbReference>
<keyword evidence="6" id="KW-0281">Fimbrium</keyword>
<evidence type="ECO:0000313" key="11">
    <source>
        <dbReference type="EMBL" id="MDR7191487.1"/>
    </source>
</evidence>
<dbReference type="SUPFAM" id="SSF50998">
    <property type="entry name" value="Quinoprotein alcohol dehydrogenase-like"/>
    <property type="match status" value="1"/>
</dbReference>
<comment type="subcellular location">
    <subcellularLocation>
        <location evidence="1">Fimbrium</location>
    </subcellularLocation>
</comment>
<dbReference type="Gene3D" id="2.130.10.10">
    <property type="entry name" value="YVTN repeat-like/Quinoprotein amine dehydrogenase"/>
    <property type="match status" value="1"/>
</dbReference>
<organism evidence="11 12">
    <name type="scientific">Luteimonas terrae</name>
    <dbReference type="NCBI Taxonomy" id="1530191"/>
    <lineage>
        <taxon>Bacteria</taxon>
        <taxon>Pseudomonadati</taxon>
        <taxon>Pseudomonadota</taxon>
        <taxon>Gammaproteobacteria</taxon>
        <taxon>Lysobacterales</taxon>
        <taxon>Lysobacteraceae</taxon>
        <taxon>Luteimonas</taxon>
    </lineage>
</organism>
<accession>A0ABU1XRU9</accession>
<comment type="caution">
    <text evidence="11">The sequence shown here is derived from an EMBL/GenBank/DDBJ whole genome shotgun (WGS) entry which is preliminary data.</text>
</comment>
<dbReference type="InterPro" id="IPR007280">
    <property type="entry name" value="Peptidase_C_arc/bac"/>
</dbReference>
<comment type="similarity">
    <text evidence="2">Belongs to the PilY1 family.</text>
</comment>
<dbReference type="SMART" id="SM00564">
    <property type="entry name" value="PQQ"/>
    <property type="match status" value="3"/>
</dbReference>
<dbReference type="Pfam" id="PF04151">
    <property type="entry name" value="PPC"/>
    <property type="match status" value="1"/>
</dbReference>
<gene>
    <name evidence="11" type="ORF">J2W68_000189</name>
</gene>
<sequence>MKNENTSLRMREFRPGLRRSWWAAPVACLVVLLAQPVNAAFPIPDAPLTTEARVAPNILFILDTSGSMASTIMPACASDRAFVAGNNNDGTTGCDTTKMLDRPADRSYRHNTIYYNPNVTYEPWMQANGARMTGGQDPSAAWFDWEFANDDRGTRDLRNNEESVFYVPKEGAAATTAFANFNRYWIRTNSGTTQVVTSAVNGGASASQTVNALSWGNTLSFSVPAGTVRLEVHVAGQPVAGGNLDVYARQGTTAPDLVAYTARSNESGSTESIVIQNPAQGAWRFRVANVGWSNVQNASMTVITYSSAVSVATPTGRTQAEELRNFATWYSYHRTRAKAAKAGASDAFTTLDSRVRVGYHSINGLSNFNIPVGDGNDGRFVDNVSPATTSRSTWFQRLHNATARTSGTPLGTALNTAGEYFSQTGSSGPYGPESGAEQFTCRQNFAILTTDGYWTTRPSPSRSNADGTAGTTITGPNGQSYRYAAVSPYSDDHSNTLADVAMYYWKRDLRPETWMVNNVATTSANPAFWQHMVTFGISIGLSGSTGWSAVSDVPANASWPDPGASDAAKIDDLLHAAVNGRGGFVSASNPEQFTAGLRSTLAAISERSSSFSNVAANSVSLEAGARVFNASYVSGVWTGQVTAKAVSSSGVSADAIWTSSIPALAQRNVFTFDGTQGATFPTTAQETALERTGGIANYPVSGADNASYLKGDRTREGPNVGQLRVRESLLGDIVGSSPAYVRDTDTLYVAANDGMLHAFDAANGRELFAFVPGIVNIGNMATLSRGDYVHKFLVDGPVTVSNRQITPDKNLLFGSLGKGGRGMYALDVTDPDSFSASNVLWESNTANMGLVMSQPIVARVRNSATTVKPAVVVSNGVNSANNRAVLIVLDAETGDVIREIDTGVGSAAQPNGLSAPTGVYGADGRTLSYVYAGDMLGNVWKFDLSNGSATAWTVSKLFAAGTSRPISGRVAISIDPKTRKRWVFFGTGRYLTVSDADPDSVGSQATQGMYGFAEDTATLTSADLVQRTIAVTSATVDGYPSRAFEVSAPIPADKKGWFINLPQGERIVQDAQVVSGMLVTASMLPSGNACDAGGTGFINALSAFTGTSGSGSYFDLGPIVDPDNPVNNGLPVGSVNLGVGMPTLPNLMRGLLAAGGSAGSNIGSVGTVSPRWERVSWREVRRD</sequence>
<evidence type="ECO:0000256" key="3">
    <source>
        <dbReference type="ARBA" id="ARBA00022558"/>
    </source>
</evidence>
<evidence type="ECO:0000256" key="8">
    <source>
        <dbReference type="SAM" id="SignalP"/>
    </source>
</evidence>
<keyword evidence="8" id="KW-0732">Signal</keyword>
<dbReference type="InterPro" id="IPR036465">
    <property type="entry name" value="vWFA_dom_sf"/>
</dbReference>
<evidence type="ECO:0000256" key="7">
    <source>
        <dbReference type="SAM" id="MobiDB-lite"/>
    </source>
</evidence>
<feature type="signal peptide" evidence="8">
    <location>
        <begin position="1"/>
        <end position="39"/>
    </location>
</feature>
<evidence type="ECO:0000256" key="5">
    <source>
        <dbReference type="ARBA" id="ARBA00022837"/>
    </source>
</evidence>
<dbReference type="RefSeq" id="WP_310231759.1">
    <property type="nucleotide sequence ID" value="NZ_JAVDWO010000001.1"/>
</dbReference>
<keyword evidence="12" id="KW-1185">Reference proteome</keyword>
<dbReference type="Proteomes" id="UP001256588">
    <property type="component" value="Unassembled WGS sequence"/>
</dbReference>